<protein>
    <submittedName>
        <fullName evidence="1">Uncharacterized protein</fullName>
    </submittedName>
</protein>
<name>A0A4R1QAJ3_9FIRM</name>
<proteinExistence type="predicted"/>
<evidence type="ECO:0000313" key="2">
    <source>
        <dbReference type="Proteomes" id="UP000295063"/>
    </source>
</evidence>
<dbReference type="EMBL" id="SLUI01000001">
    <property type="protein sequence ID" value="TCL39945.1"/>
    <property type="molecule type" value="Genomic_DNA"/>
</dbReference>
<dbReference type="OrthoDB" id="9836827at2"/>
<gene>
    <name evidence="1" type="ORF">EV210_101143</name>
</gene>
<reference evidence="1 2" key="1">
    <citation type="submission" date="2019-03" db="EMBL/GenBank/DDBJ databases">
        <title>Genomic Encyclopedia of Type Strains, Phase IV (KMG-IV): sequencing the most valuable type-strain genomes for metagenomic binning, comparative biology and taxonomic classification.</title>
        <authorList>
            <person name="Goeker M."/>
        </authorList>
    </citation>
    <scope>NUCLEOTIDE SEQUENCE [LARGE SCALE GENOMIC DNA]</scope>
    <source>
        <strain evidence="1 2">DSM 15969</strain>
    </source>
</reference>
<sequence>MGLLSGLFGSSPKVKSVAAQIQPETDYEKAMREQLTGVASGLLGSASGLINQGTDLMSQTANGQVNGDVAANLQRLSLDNYNKQVGSIANNMAFRNLGANSMTQNALAQAGTDANNWVMDNLQSVLNQQAQNAQSLYSMGQGNTALGSGLYDNWLGFRQSMSQPAQTAVTQGSSGLLGSALSGWASGGFKKPQW</sequence>
<accession>A0A4R1QAJ3</accession>
<dbReference type="AlphaFoldDB" id="A0A4R1QAJ3"/>
<dbReference type="RefSeq" id="WP_132074034.1">
    <property type="nucleotide sequence ID" value="NZ_SLUI01000001.1"/>
</dbReference>
<comment type="caution">
    <text evidence="1">The sequence shown here is derived from an EMBL/GenBank/DDBJ whole genome shotgun (WGS) entry which is preliminary data.</text>
</comment>
<keyword evidence="2" id="KW-1185">Reference proteome</keyword>
<evidence type="ECO:0000313" key="1">
    <source>
        <dbReference type="EMBL" id="TCL39945.1"/>
    </source>
</evidence>
<organism evidence="1 2">
    <name type="scientific">Anaerospora hongkongensis</name>
    <dbReference type="NCBI Taxonomy" id="244830"/>
    <lineage>
        <taxon>Bacteria</taxon>
        <taxon>Bacillati</taxon>
        <taxon>Bacillota</taxon>
        <taxon>Negativicutes</taxon>
        <taxon>Selenomonadales</taxon>
        <taxon>Sporomusaceae</taxon>
        <taxon>Anaerospora</taxon>
    </lineage>
</organism>
<dbReference type="Proteomes" id="UP000295063">
    <property type="component" value="Unassembled WGS sequence"/>
</dbReference>